<proteinExistence type="predicted"/>
<dbReference type="SUPFAM" id="SSF74853">
    <property type="entry name" value="Lamin A/C globular tail domain"/>
    <property type="match status" value="2"/>
</dbReference>
<evidence type="ECO:0000313" key="5">
    <source>
        <dbReference type="Proteomes" id="UP000284892"/>
    </source>
</evidence>
<feature type="chain" id="PRO_5019511356" evidence="2">
    <location>
        <begin position="20"/>
        <end position="810"/>
    </location>
</feature>
<gene>
    <name evidence="4" type="ORF">BXY80_0591</name>
</gene>
<keyword evidence="1 2" id="KW-0732">Signal</keyword>
<dbReference type="InterPro" id="IPR026444">
    <property type="entry name" value="Secre_tail"/>
</dbReference>
<dbReference type="Proteomes" id="UP000284892">
    <property type="component" value="Unassembled WGS sequence"/>
</dbReference>
<dbReference type="OrthoDB" id="1056765at2"/>
<dbReference type="RefSeq" id="WP_120199710.1">
    <property type="nucleotide sequence ID" value="NZ_RAQJ01000001.1"/>
</dbReference>
<organism evidence="4 5">
    <name type="scientific">Ichthyenterobacterium magnum</name>
    <dbReference type="NCBI Taxonomy" id="1230530"/>
    <lineage>
        <taxon>Bacteria</taxon>
        <taxon>Pseudomonadati</taxon>
        <taxon>Bacteroidota</taxon>
        <taxon>Flavobacteriia</taxon>
        <taxon>Flavobacteriales</taxon>
        <taxon>Flavobacteriaceae</taxon>
        <taxon>Ichthyenterobacterium</taxon>
    </lineage>
</organism>
<dbReference type="EMBL" id="RAQJ01000001">
    <property type="protein sequence ID" value="RKE98502.1"/>
    <property type="molecule type" value="Genomic_DNA"/>
</dbReference>
<sequence length="810" mass="83006">MKKLYTFLFALLISVASFGQVIITEIADPNGSGASGSEARFVELYVIGPASVDFTGWELIRYTNANPASTSSIDLTSLGTLAPDTYVLIAANGASFQATYGFAADILASTGGPADSNGDDKIAITDDMGTIIDIFGTPGVDSNNQNNAMNFEDGRTERAATVTGPNATWTDTEWNTDNDQGFGDGARTAPGDFDPGQWIGDATSCPVALSAATYTCSTNTAGDNNDGVTINIPYTGSDAGITSVTSLTGTVGGDDPDSVADGTITITGLSEGDAWDITLNGGNCDGTIASGTVPAAECDPTPNTCFDLSGGPESFELVSIVTNSSGTGGAWENNAGSYEVNAFCGGGCNEPVDSWLVFGPLDMTGVTDLELIFDAVEAFSNTDLVVNYASSYSGCPTGTTWTAAQTLTGSGSYSIDLSAATGTAVYIGIAYTDDGGYSGWTLSNVSLGAFGNCPTLGAITPSDCVVCDVTLQTETFTCATNNPGADNDAVTVEIPYTGSDNTITSVTTTTGTVAGDDPASVADGTIQITGLSEGDAWNVTINGGGCDGTTVSGTIPSTNCDPQVLVINEIHSDPSNAPGEVGDANGDGTAVFNEDEFVEIYNTGVAAVDMTGYTLEDASVRHTFPNGTILQPNSFITVFGGGTPTGIPGQSQVADTGDLGLSNSGDTVTLKDDNGTVIDTYTYSGAEGGANQSIGRSPDFTGPFVLHTTIGTANALFSPGLENDDPTLSVTQFEAGSFSVYPNPTNTGFVNIRTNNNEAISVSVFDILGKEVVNQTVSNNRLNVSTLNAGVYIMKISQNETSITKKLVIK</sequence>
<evidence type="ECO:0000313" key="4">
    <source>
        <dbReference type="EMBL" id="RKE98502.1"/>
    </source>
</evidence>
<dbReference type="NCBIfam" id="TIGR04183">
    <property type="entry name" value="Por_Secre_tail"/>
    <property type="match status" value="1"/>
</dbReference>
<protein>
    <submittedName>
        <fullName evidence="4">Putative secreted protein (Por secretion system target)</fullName>
    </submittedName>
</protein>
<evidence type="ECO:0000259" key="3">
    <source>
        <dbReference type="PROSITE" id="PS51841"/>
    </source>
</evidence>
<reference evidence="4 5" key="1">
    <citation type="submission" date="2018-09" db="EMBL/GenBank/DDBJ databases">
        <title>Genomic Encyclopedia of Archaeal and Bacterial Type Strains, Phase II (KMG-II): from individual species to whole genera.</title>
        <authorList>
            <person name="Goeker M."/>
        </authorList>
    </citation>
    <scope>NUCLEOTIDE SEQUENCE [LARGE SCALE GENOMIC DNA]</scope>
    <source>
        <strain evidence="4 5">DSM 26283</strain>
    </source>
</reference>
<name>A0A420DWA1_9FLAO</name>
<feature type="domain" description="LTD" evidence="3">
    <location>
        <begin position="549"/>
        <end position="685"/>
    </location>
</feature>
<dbReference type="PROSITE" id="PS51841">
    <property type="entry name" value="LTD"/>
    <property type="match status" value="2"/>
</dbReference>
<feature type="domain" description="LTD" evidence="3">
    <location>
        <begin position="14"/>
        <end position="167"/>
    </location>
</feature>
<evidence type="ECO:0000256" key="2">
    <source>
        <dbReference type="SAM" id="SignalP"/>
    </source>
</evidence>
<dbReference type="AlphaFoldDB" id="A0A420DWA1"/>
<dbReference type="InterPro" id="IPR001322">
    <property type="entry name" value="Lamin_tail_dom"/>
</dbReference>
<dbReference type="Pfam" id="PF00932">
    <property type="entry name" value="LTD"/>
    <property type="match status" value="2"/>
</dbReference>
<accession>A0A420DWA1</accession>
<dbReference type="Pfam" id="PF18962">
    <property type="entry name" value="Por_Secre_tail"/>
    <property type="match status" value="1"/>
</dbReference>
<comment type="caution">
    <text evidence="4">The sequence shown here is derived from an EMBL/GenBank/DDBJ whole genome shotgun (WGS) entry which is preliminary data.</text>
</comment>
<evidence type="ECO:0000256" key="1">
    <source>
        <dbReference type="ARBA" id="ARBA00022729"/>
    </source>
</evidence>
<keyword evidence="5" id="KW-1185">Reference proteome</keyword>
<feature type="signal peptide" evidence="2">
    <location>
        <begin position="1"/>
        <end position="19"/>
    </location>
</feature>
<dbReference type="Gene3D" id="2.60.40.1260">
    <property type="entry name" value="Lamin Tail domain"/>
    <property type="match status" value="1"/>
</dbReference>
<dbReference type="InterPro" id="IPR036415">
    <property type="entry name" value="Lamin_tail_dom_sf"/>
</dbReference>